<dbReference type="InterPro" id="IPR036388">
    <property type="entry name" value="WH-like_DNA-bd_sf"/>
</dbReference>
<dbReference type="InterPro" id="IPR016032">
    <property type="entry name" value="Sig_transdc_resp-reg_C-effctor"/>
</dbReference>
<feature type="domain" description="HTH luxR-type" evidence="3">
    <location>
        <begin position="22"/>
        <end position="87"/>
    </location>
</feature>
<dbReference type="PROSITE" id="PS50043">
    <property type="entry name" value="HTH_LUXR_2"/>
    <property type="match status" value="1"/>
</dbReference>
<keyword evidence="5" id="KW-1185">Reference proteome</keyword>
<keyword evidence="2" id="KW-1133">Transmembrane helix</keyword>
<evidence type="ECO:0000313" key="4">
    <source>
        <dbReference type="EMBL" id="GAA0677265.1"/>
    </source>
</evidence>
<dbReference type="Pfam" id="PF00196">
    <property type="entry name" value="GerE"/>
    <property type="match status" value="1"/>
</dbReference>
<comment type="caution">
    <text evidence="4">The sequence shown here is derived from an EMBL/GenBank/DDBJ whole genome shotgun (WGS) entry which is preliminary data.</text>
</comment>
<dbReference type="Gene3D" id="1.10.10.10">
    <property type="entry name" value="Winged helix-like DNA-binding domain superfamily/Winged helix DNA-binding domain"/>
    <property type="match status" value="1"/>
</dbReference>
<accession>A0ABP3T3D7</accession>
<dbReference type="EMBL" id="BAAAES010000012">
    <property type="protein sequence ID" value="GAA0677265.1"/>
    <property type="molecule type" value="Genomic_DNA"/>
</dbReference>
<dbReference type="SUPFAM" id="SSF46894">
    <property type="entry name" value="C-terminal effector domain of the bipartite response regulators"/>
    <property type="match status" value="1"/>
</dbReference>
<dbReference type="RefSeq" id="WP_343798745.1">
    <property type="nucleotide sequence ID" value="NZ_BAAAES010000012.1"/>
</dbReference>
<dbReference type="InterPro" id="IPR000792">
    <property type="entry name" value="Tscrpt_reg_LuxR_C"/>
</dbReference>
<feature type="transmembrane region" description="Helical" evidence="2">
    <location>
        <begin position="173"/>
        <end position="197"/>
    </location>
</feature>
<name>A0ABP3T3D7_9SPHN</name>
<feature type="region of interest" description="Disordered" evidence="1">
    <location>
        <begin position="138"/>
        <end position="164"/>
    </location>
</feature>
<protein>
    <recommendedName>
        <fullName evidence="3">HTH luxR-type domain-containing protein</fullName>
    </recommendedName>
</protein>
<organism evidence="4 5">
    <name type="scientific">Sphingomonas insulae</name>
    <dbReference type="NCBI Taxonomy" id="424800"/>
    <lineage>
        <taxon>Bacteria</taxon>
        <taxon>Pseudomonadati</taxon>
        <taxon>Pseudomonadota</taxon>
        <taxon>Alphaproteobacteria</taxon>
        <taxon>Sphingomonadales</taxon>
        <taxon>Sphingomonadaceae</taxon>
        <taxon>Sphingomonas</taxon>
    </lineage>
</organism>
<keyword evidence="2" id="KW-0472">Membrane</keyword>
<evidence type="ECO:0000256" key="2">
    <source>
        <dbReference type="SAM" id="Phobius"/>
    </source>
</evidence>
<dbReference type="Proteomes" id="UP001500238">
    <property type="component" value="Unassembled WGS sequence"/>
</dbReference>
<proteinExistence type="predicted"/>
<gene>
    <name evidence="4" type="ORF">GCM10009102_32380</name>
</gene>
<dbReference type="SMART" id="SM00421">
    <property type="entry name" value="HTH_LUXR"/>
    <property type="match status" value="1"/>
</dbReference>
<sequence length="209" mass="22639">MAGWHDALASSRVRRDSGVVTDPNRFDRLTRRHRECLRGVRELKGSKEIADALGIEKSTVDKYLTEAVKVLGARNRREAALLLADHDAREQVADAAGPTEKAIDATPDKMGGDFTRLSVSPFPLPSAASPDEVIVGAPGVSGEAPSRPRSPGIRLPFRREGQRDNDQTVGDRLIWIQAITLGIAIAFGMLMTGLQVLTGLIENVAQRLP</sequence>
<evidence type="ECO:0000256" key="1">
    <source>
        <dbReference type="SAM" id="MobiDB-lite"/>
    </source>
</evidence>
<feature type="region of interest" description="Disordered" evidence="1">
    <location>
        <begin position="1"/>
        <end position="20"/>
    </location>
</feature>
<evidence type="ECO:0000313" key="5">
    <source>
        <dbReference type="Proteomes" id="UP001500238"/>
    </source>
</evidence>
<keyword evidence="2" id="KW-0812">Transmembrane</keyword>
<dbReference type="CDD" id="cd06170">
    <property type="entry name" value="LuxR_C_like"/>
    <property type="match status" value="1"/>
</dbReference>
<reference evidence="5" key="1">
    <citation type="journal article" date="2019" name="Int. J. Syst. Evol. Microbiol.">
        <title>The Global Catalogue of Microorganisms (GCM) 10K type strain sequencing project: providing services to taxonomists for standard genome sequencing and annotation.</title>
        <authorList>
            <consortium name="The Broad Institute Genomics Platform"/>
            <consortium name="The Broad Institute Genome Sequencing Center for Infectious Disease"/>
            <person name="Wu L."/>
            <person name="Ma J."/>
        </authorList>
    </citation>
    <scope>NUCLEOTIDE SEQUENCE [LARGE SCALE GENOMIC DNA]</scope>
    <source>
        <strain evidence="5">JCM 14603</strain>
    </source>
</reference>
<evidence type="ECO:0000259" key="3">
    <source>
        <dbReference type="PROSITE" id="PS50043"/>
    </source>
</evidence>